<accession>A0A1U9RRQ2</accession>
<reference evidence="1 2" key="1">
    <citation type="submission" date="2017-02" db="EMBL/GenBank/DDBJ databases">
        <title>Complete Genome of Candidatus Carsonella ruddii strain BC, a Nutritional Endosymbiont of Bactericera cockerelli.</title>
        <authorList>
            <person name="Riley A.B."/>
            <person name="Kim D.H."/>
            <person name="Hansen A.K."/>
        </authorList>
    </citation>
    <scope>NUCLEOTIDE SEQUENCE [LARGE SCALE GENOMIC DNA]</scope>
    <source>
        <strain evidence="1 2">BC</strain>
    </source>
</reference>
<organism evidence="1 2">
    <name type="scientific">Carsonella ruddii</name>
    <dbReference type="NCBI Taxonomy" id="114186"/>
    <lineage>
        <taxon>Bacteria</taxon>
        <taxon>Pseudomonadati</taxon>
        <taxon>Pseudomonadota</taxon>
        <taxon>Gammaproteobacteria</taxon>
        <taxon>Oceanospirillales</taxon>
        <taxon>Halomonadaceae</taxon>
        <taxon>Zymobacter group</taxon>
        <taxon>Candidatus Carsonella</taxon>
    </lineage>
</organism>
<dbReference type="EC" id="6.1.1.9" evidence="1"/>
<dbReference type="RefSeq" id="WP_211118555.1">
    <property type="nucleotide sequence ID" value="NZ_CP019943.1"/>
</dbReference>
<protein>
    <submittedName>
        <fullName evidence="1">Valyl-tRNA synthetase</fullName>
        <ecNumber evidence="1">6.1.1.9</ecNumber>
    </submittedName>
</protein>
<name>A0A1U9RRQ2_CARRU</name>
<keyword evidence="1" id="KW-0030">Aminoacyl-tRNA synthetase</keyword>
<sequence>MYQIFLISGGEDSNFMCSFLKYYNLFIKINNCNNYIDEKYSVLNLKNFKKKLFLINLNFEYKKILNLYIFKNINIDFYCNKLIKIYLIKKIYKKKIIFSGPYFKKIKKFFFSSIDQKKDQIFFLNFKNNMYSFLGYYNKLYIKFISFKNNFFCKNKKSTTGICFNFINKKKIYFLILENNMILNIINTINYFNLGKKIHIFKIIKIKNNNIYIIKKKNLFFKIIEINFLSNIKNIYFKIKSQNIKFLGKFINYKNKKFFIFYKKKKNLQKNILLIYNDLAIFNSKIIKKN</sequence>
<evidence type="ECO:0000313" key="2">
    <source>
        <dbReference type="Proteomes" id="UP000189666"/>
    </source>
</evidence>
<dbReference type="Gene3D" id="3.40.50.620">
    <property type="entry name" value="HUPs"/>
    <property type="match status" value="1"/>
</dbReference>
<dbReference type="EMBL" id="CP019943">
    <property type="protein sequence ID" value="AQU89459.1"/>
    <property type="molecule type" value="Genomic_DNA"/>
</dbReference>
<dbReference type="AlphaFoldDB" id="A0A1U9RRQ2"/>
<proteinExistence type="predicted"/>
<gene>
    <name evidence="1" type="ORF">BW244_0041</name>
</gene>
<dbReference type="InterPro" id="IPR014729">
    <property type="entry name" value="Rossmann-like_a/b/a_fold"/>
</dbReference>
<evidence type="ECO:0000313" key="1">
    <source>
        <dbReference type="EMBL" id="AQU89459.1"/>
    </source>
</evidence>
<dbReference type="Proteomes" id="UP000189666">
    <property type="component" value="Chromosome"/>
</dbReference>
<dbReference type="GO" id="GO:0004832">
    <property type="term" value="F:valine-tRNA ligase activity"/>
    <property type="evidence" value="ECO:0007669"/>
    <property type="project" value="UniProtKB-EC"/>
</dbReference>
<keyword evidence="1" id="KW-0436">Ligase</keyword>